<evidence type="ECO:0000313" key="1">
    <source>
        <dbReference type="EMBL" id="KAJ8048824.1"/>
    </source>
</evidence>
<dbReference type="EMBL" id="JAIZAY010000001">
    <property type="protein sequence ID" value="KAJ8048824.1"/>
    <property type="molecule type" value="Genomic_DNA"/>
</dbReference>
<dbReference type="Proteomes" id="UP001152320">
    <property type="component" value="Chromosome 1"/>
</dbReference>
<protein>
    <submittedName>
        <fullName evidence="1">Uncharacterized protein</fullName>
    </submittedName>
</protein>
<reference evidence="1" key="1">
    <citation type="submission" date="2021-10" db="EMBL/GenBank/DDBJ databases">
        <title>Tropical sea cucumber genome reveals ecological adaptation and Cuvierian tubules defense mechanism.</title>
        <authorList>
            <person name="Chen T."/>
        </authorList>
    </citation>
    <scope>NUCLEOTIDE SEQUENCE</scope>
    <source>
        <strain evidence="1">Nanhai2018</strain>
        <tissue evidence="1">Muscle</tissue>
    </source>
</reference>
<organism evidence="1 2">
    <name type="scientific">Holothuria leucospilota</name>
    <name type="common">Black long sea cucumber</name>
    <name type="synonym">Mertensiothuria leucospilota</name>
    <dbReference type="NCBI Taxonomy" id="206669"/>
    <lineage>
        <taxon>Eukaryota</taxon>
        <taxon>Metazoa</taxon>
        <taxon>Echinodermata</taxon>
        <taxon>Eleutherozoa</taxon>
        <taxon>Echinozoa</taxon>
        <taxon>Holothuroidea</taxon>
        <taxon>Aspidochirotacea</taxon>
        <taxon>Aspidochirotida</taxon>
        <taxon>Holothuriidae</taxon>
        <taxon>Holothuria</taxon>
    </lineage>
</organism>
<comment type="caution">
    <text evidence="1">The sequence shown here is derived from an EMBL/GenBank/DDBJ whole genome shotgun (WGS) entry which is preliminary data.</text>
</comment>
<sequence length="67" mass="7837">MFNGAEMYQPDEIFYLKQALDAETLSPVIRDLSVRAFKGILRDSRSQDWEDRTFLTIALSCHRQKLT</sequence>
<gene>
    <name evidence="1" type="ORF">HOLleu_01295</name>
</gene>
<name>A0A9Q1HJ56_HOLLE</name>
<accession>A0A9Q1HJ56</accession>
<proteinExistence type="predicted"/>
<keyword evidence="2" id="KW-1185">Reference proteome</keyword>
<evidence type="ECO:0000313" key="2">
    <source>
        <dbReference type="Proteomes" id="UP001152320"/>
    </source>
</evidence>
<dbReference type="AlphaFoldDB" id="A0A9Q1HJ56"/>